<dbReference type="Pfam" id="PF00501">
    <property type="entry name" value="AMP-binding"/>
    <property type="match status" value="1"/>
</dbReference>
<dbReference type="OMA" id="NIVEHAC"/>
<proteinExistence type="predicted"/>
<evidence type="ECO:0000313" key="5">
    <source>
        <dbReference type="Proteomes" id="UP000887565"/>
    </source>
</evidence>
<keyword evidence="2" id="KW-0276">Fatty acid metabolism</keyword>
<dbReference type="EC" id="6.2.1.3" evidence="3"/>
<reference evidence="6" key="1">
    <citation type="submission" date="2022-11" db="UniProtKB">
        <authorList>
            <consortium name="WormBaseParasite"/>
        </authorList>
    </citation>
    <scope>IDENTIFICATION</scope>
</reference>
<evidence type="ECO:0000256" key="3">
    <source>
        <dbReference type="ARBA" id="ARBA00026121"/>
    </source>
</evidence>
<dbReference type="PANTHER" id="PTHR43272:SF107">
    <property type="entry name" value="LONG-CHAIN-FATTY-ACID--COA LIGASE 5"/>
    <property type="match status" value="1"/>
</dbReference>
<dbReference type="AlphaFoldDB" id="A0A915KKJ1"/>
<evidence type="ECO:0000256" key="2">
    <source>
        <dbReference type="ARBA" id="ARBA00022832"/>
    </source>
</evidence>
<keyword evidence="5" id="KW-1185">Reference proteome</keyword>
<dbReference type="WBParaSite" id="nRc.2.0.1.t38537-RA">
    <property type="protein sequence ID" value="nRc.2.0.1.t38537-RA"/>
    <property type="gene ID" value="nRc.2.0.1.g38537"/>
</dbReference>
<organism evidence="5 6">
    <name type="scientific">Romanomermis culicivorax</name>
    <name type="common">Nematode worm</name>
    <dbReference type="NCBI Taxonomy" id="13658"/>
    <lineage>
        <taxon>Eukaryota</taxon>
        <taxon>Metazoa</taxon>
        <taxon>Ecdysozoa</taxon>
        <taxon>Nematoda</taxon>
        <taxon>Enoplea</taxon>
        <taxon>Dorylaimia</taxon>
        <taxon>Mermithida</taxon>
        <taxon>Mermithoidea</taxon>
        <taxon>Mermithidae</taxon>
        <taxon>Romanomermis</taxon>
    </lineage>
</organism>
<evidence type="ECO:0000256" key="1">
    <source>
        <dbReference type="ARBA" id="ARBA00022598"/>
    </source>
</evidence>
<evidence type="ECO:0000259" key="4">
    <source>
        <dbReference type="Pfam" id="PF00501"/>
    </source>
</evidence>
<name>A0A915KKJ1_ROMCU</name>
<keyword evidence="1" id="KW-0436">Ligase</keyword>
<dbReference type="GO" id="GO:0005783">
    <property type="term" value="C:endoplasmic reticulum"/>
    <property type="evidence" value="ECO:0007669"/>
    <property type="project" value="TreeGrafter"/>
</dbReference>
<dbReference type="Proteomes" id="UP000887565">
    <property type="component" value="Unplaced"/>
</dbReference>
<accession>A0A915KKJ1</accession>
<protein>
    <recommendedName>
        <fullName evidence="3">long-chain-fatty-acid--CoA ligase</fullName>
        <ecNumber evidence="3">6.2.1.3</ecNumber>
    </recommendedName>
</protein>
<dbReference type="GO" id="GO:0016020">
    <property type="term" value="C:membrane"/>
    <property type="evidence" value="ECO:0007669"/>
    <property type="project" value="TreeGrafter"/>
</dbReference>
<feature type="domain" description="AMP-dependent synthetase/ligase" evidence="4">
    <location>
        <begin position="63"/>
        <end position="137"/>
    </location>
</feature>
<dbReference type="GO" id="GO:0004467">
    <property type="term" value="F:long-chain fatty acid-CoA ligase activity"/>
    <property type="evidence" value="ECO:0007669"/>
    <property type="project" value="UniProtKB-EC"/>
</dbReference>
<dbReference type="PANTHER" id="PTHR43272">
    <property type="entry name" value="LONG-CHAIN-FATTY-ACID--COA LIGASE"/>
    <property type="match status" value="1"/>
</dbReference>
<dbReference type="Gene3D" id="3.40.50.12780">
    <property type="entry name" value="N-terminal domain of ligase-like"/>
    <property type="match status" value="1"/>
</dbReference>
<dbReference type="SUPFAM" id="SSF56801">
    <property type="entry name" value="Acetyl-CoA synthetase-like"/>
    <property type="match status" value="1"/>
</dbReference>
<dbReference type="InterPro" id="IPR042099">
    <property type="entry name" value="ANL_N_sf"/>
</dbReference>
<keyword evidence="2" id="KW-0443">Lipid metabolism</keyword>
<sequence length="155" mass="17754">MLIFQTDLSGNTRISHFIRKGNLTTQLFQGAGTLYEILRRGAQVSNNGPCLGYRCPPVEKSTPYTWLKYDEVIRRSEMFALGLVPAFCQPGQQTYIGIWAQNRTEWNIVEHACYAYSMLNVPIYNAFSSESVKHVLIETIFYHANEKKYCTNGKN</sequence>
<evidence type="ECO:0000313" key="6">
    <source>
        <dbReference type="WBParaSite" id="nRc.2.0.1.t38537-RA"/>
    </source>
</evidence>
<dbReference type="InterPro" id="IPR000873">
    <property type="entry name" value="AMP-dep_synth/lig_dom"/>
</dbReference>